<evidence type="ECO:0000259" key="14">
    <source>
        <dbReference type="PROSITE" id="PS51126"/>
    </source>
</evidence>
<dbReference type="GO" id="GO:0000398">
    <property type="term" value="P:mRNA splicing, via spliceosome"/>
    <property type="evidence" value="ECO:0007669"/>
    <property type="project" value="InterPro"/>
</dbReference>
<dbReference type="GO" id="GO:0007015">
    <property type="term" value="P:actin filament organization"/>
    <property type="evidence" value="ECO:0007669"/>
    <property type="project" value="TreeGrafter"/>
</dbReference>
<comment type="function">
    <text evidence="9">Essential role in pre-mRNA splicing. Also essential for entry into mitosis (G2/M progression) as well as for chromosome segregation during mitosis.</text>
</comment>
<dbReference type="SMART" id="SM00242">
    <property type="entry name" value="MYSc"/>
    <property type="match status" value="1"/>
</dbReference>
<dbReference type="GO" id="GO:0016020">
    <property type="term" value="C:membrane"/>
    <property type="evidence" value="ECO:0007669"/>
    <property type="project" value="TreeGrafter"/>
</dbReference>
<organism evidence="16 17">
    <name type="scientific">Ogataea philodendri</name>
    <dbReference type="NCBI Taxonomy" id="1378263"/>
    <lineage>
        <taxon>Eukaryota</taxon>
        <taxon>Fungi</taxon>
        <taxon>Dikarya</taxon>
        <taxon>Ascomycota</taxon>
        <taxon>Saccharomycotina</taxon>
        <taxon>Pichiomycetes</taxon>
        <taxon>Pichiales</taxon>
        <taxon>Pichiaceae</taxon>
        <taxon>Ogataea</taxon>
    </lineage>
</organism>
<dbReference type="Gene3D" id="1.20.120.720">
    <property type="entry name" value="Myosin VI head, motor domain, U50 subdomain"/>
    <property type="match status" value="1"/>
</dbReference>
<dbReference type="InterPro" id="IPR002710">
    <property type="entry name" value="Dilute_dom"/>
</dbReference>
<dbReference type="EMBL" id="JAEUBE010000511">
    <property type="protein sequence ID" value="KAH3660219.1"/>
    <property type="molecule type" value="Genomic_DNA"/>
</dbReference>
<dbReference type="Proteomes" id="UP000769157">
    <property type="component" value="Unassembled WGS sequence"/>
</dbReference>
<protein>
    <recommendedName>
        <fullName evidence="10">Spliceosomal protein DIB1</fullName>
    </recommendedName>
</protein>
<name>A0A9P8NVI9_9ASCO</name>
<dbReference type="FunFam" id="1.10.10.820:FF:000001">
    <property type="entry name" value="Myosin heavy chain"/>
    <property type="match status" value="1"/>
</dbReference>
<sequence length="1909" mass="217352">MVRRLESKVSSFDLLRSRFCLTTFKRESRSFRLLKTSLEYNWPISSSFAPKTRRYPFKLSRFSLSSVFNWSSSEARYSSSSRSLPFSASMESRRLSRFSASSEASSSNLACSCQQAARCRRLGVLRCESADRWLGVEVKAVNKKDGKYMIDLVSEDGQKNVSIETDNLEENNPQLPLLRNQIETVEDLTELSHLNEPSVLNAIKLRYAQFSIYTYSGIVLIAINPFQRNDELYSPHRIQRYASKTRGEEEPHLFAIAEDAYRCMKTDKQNQSIVVSGESGAGKTVSAKYIMRYFASVDSDNNNHDMSDTEKQILATNPIMEAFGNAKTTRNDNSSRFGKYLEILFDNDVVIIGASIRTYLLERSRLVFQPATERNYHIFYQMVEGLDEASKKEFGISSVDDFFYLNQGKMPKIAGVDDAKDFKETCDSLSLVGITQEQLHGIFRILSALLHIGNIQVTKTRNDAILSSDEPSLVKACELLGIDPTGFAKWIVKKQIVTRSEKIVSSLNHQQAIVARDSVAKYIYTSLFDWLVDYVNSDLCPPELQSKVKSFIGVLDIYGFEHFDKNSFEQFCINYANEKLQQEFTQHVFKLEQEEYVKEEIEWSFIEFSDNQPCIDVIENRMGILSLLDEESRLPSGNDNSWIEKMYQSLAKPPHDKSFKKPRFGNNKFIVSHYALDVTYDSEGFIEKNRDTVSEGQLEVLKETKNAMLSEILATVDKQAEKLAAEQAAAAAAKPGKKVVRKPTLGSIFKSSLIELMNTINSTNVHYIRCIKPNEEKKAWDFDPLMVLSQLRACGVLETIKISCAGFPSKAVYSDFARYYSILLHSSDKEAYLKGSGSEKEAVELTRKILKTTIDDDHKYQIGKTKIFFKAGILALLEKYRSNKIKQSAVIVQKHLKGHHQRKQYSQIQTSLRQTQTLARGFLARQRIRREIENNASIKIQSLVRGHAVRSKYSSAKKSLASLQAIIKGNLYRSHLRESQLSGAATLIQSAARGLAARRNYQKTMWAVLYAQSCFRRQVARKEYLNMKAEAKSVNRLQEVQYSLENKVIELTQSLTSKIEDNSKLMTQIEALRSQVSDHQKQHQESKSREVELNQKYDSTVSKHTEHIGSLNEDLNKYKLDYETARQKVDELTQEQTKLKQDLQDNIEQLKTAQQALEDSKKENTTLNDSITQLKQELAELQSQVATGGAGLSKARSRGVPGSPGLNQKTNGNYDPRPASIVTTTVSREELDLEAINSELWSLLRNSQVLHKEIVDGLLRGLRLPNAAVASELTRKEVLFPARIIIIILSDMWRLGLTSESEAFLGEVLGVIQNIVNGLKDDDVIKHGVFWLTNTHELYSFVAYAQSTILANDSISKDMSDSEYDEYLKLVAVVREDFESLSYNIYNMWMRKLQKDLEKKCISAVVLAQALPGFVAPESSPFLSKMFQNNHSQQYKMDDILTFFNNVYWAMKAYFIEPRVMNEVLIELLKFVDAVCFNDLIMRRNFLSWKRGLQLNYNVTRLEEWCNGHQIPDGSKYLAHLLQVSKLLQLRKNSPEDIDIIFEICHSLRPVQVQKLIAQYSVADYEVPLDPAVTTYLAERVKNDTGNGGNKDFFEPLNPDGRFSDPFRDVELRPFHRVEAYVPAWLNIPVIKRIIELVTKNATAQETAADDWHDDHHEQDEDDCGQTQFELEVLFPHVFSDLVSGPVEQLSVGAQVVCAGVDILQNLSSLVDCLYVVSHDSRRFLQSVLEVVEVLIGRLFGLLLLGVVVERIPVRGGAPLICENMGSVFLPHLRTGWHVDQAILSEDDRLVVIRFGRDADRDCMLMDELLYGISAKISQFAVVYLCDIDQVPDFNEMYELYDPMTVMFFYRNKHMMCDFGTGNNNKLNFPVRDKQELIDIIETIYRGAVKGKGLVVSPKDYSYTGHGRN</sequence>
<keyword evidence="3 11" id="KW-0547">Nucleotide-binding</keyword>
<dbReference type="PROSITE" id="PS50096">
    <property type="entry name" value="IQ"/>
    <property type="match status" value="5"/>
</dbReference>
<reference evidence="16" key="1">
    <citation type="journal article" date="2021" name="Open Biol.">
        <title>Shared evolutionary footprints suggest mitochondrial oxidative damage underlies multiple complex I losses in fungi.</title>
        <authorList>
            <person name="Schikora-Tamarit M.A."/>
            <person name="Marcet-Houben M."/>
            <person name="Nosek J."/>
            <person name="Gabaldon T."/>
        </authorList>
    </citation>
    <scope>NUCLEOTIDE SEQUENCE</scope>
    <source>
        <strain evidence="16">CBS6075</strain>
    </source>
</reference>
<dbReference type="GO" id="GO:0016459">
    <property type="term" value="C:myosin complex"/>
    <property type="evidence" value="ECO:0007669"/>
    <property type="project" value="UniProtKB-KW"/>
</dbReference>
<reference evidence="16" key="2">
    <citation type="submission" date="2021-01" db="EMBL/GenBank/DDBJ databases">
        <authorList>
            <person name="Schikora-Tamarit M.A."/>
        </authorList>
    </citation>
    <scope>NUCLEOTIDE SEQUENCE</scope>
    <source>
        <strain evidence="16">CBS6075</strain>
    </source>
</reference>
<evidence type="ECO:0000256" key="11">
    <source>
        <dbReference type="PROSITE-ProRule" id="PRU00782"/>
    </source>
</evidence>
<dbReference type="Gene3D" id="1.10.10.820">
    <property type="match status" value="1"/>
</dbReference>
<dbReference type="InterPro" id="IPR036961">
    <property type="entry name" value="Kinesin_motor_dom_sf"/>
</dbReference>
<evidence type="ECO:0000256" key="2">
    <source>
        <dbReference type="ARBA" id="ARBA00008314"/>
    </source>
</evidence>
<keyword evidence="5 12" id="KW-0175">Coiled coil</keyword>
<dbReference type="InterPro" id="IPR000048">
    <property type="entry name" value="IQ_motif_EF-hand-BS"/>
</dbReference>
<dbReference type="GO" id="GO:0051015">
    <property type="term" value="F:actin filament binding"/>
    <property type="evidence" value="ECO:0007669"/>
    <property type="project" value="TreeGrafter"/>
</dbReference>
<evidence type="ECO:0000256" key="3">
    <source>
        <dbReference type="ARBA" id="ARBA00022741"/>
    </source>
</evidence>
<dbReference type="Pfam" id="PF00063">
    <property type="entry name" value="Myosin_head"/>
    <property type="match status" value="1"/>
</dbReference>
<dbReference type="InterPro" id="IPR036249">
    <property type="entry name" value="Thioredoxin-like_sf"/>
</dbReference>
<feature type="binding site" evidence="11">
    <location>
        <begin position="277"/>
        <end position="284"/>
    </location>
    <ligand>
        <name>ATP</name>
        <dbReference type="ChEBI" id="CHEBI:30616"/>
    </ligand>
</feature>
<dbReference type="PANTHER" id="PTHR13140:SF706">
    <property type="entry name" value="DILUTE CLASS UNCONVENTIONAL MYOSIN, ISOFORM C"/>
    <property type="match status" value="1"/>
</dbReference>
<dbReference type="PANTHER" id="PTHR13140">
    <property type="entry name" value="MYOSIN"/>
    <property type="match status" value="1"/>
</dbReference>
<feature type="region of interest" description="Actin-binding" evidence="11">
    <location>
        <begin position="753"/>
        <end position="775"/>
    </location>
</feature>
<dbReference type="SMART" id="SM01132">
    <property type="entry name" value="DIL"/>
    <property type="match status" value="1"/>
</dbReference>
<dbReference type="Pfam" id="PF01843">
    <property type="entry name" value="DIL"/>
    <property type="match status" value="1"/>
</dbReference>
<dbReference type="SMART" id="SM00015">
    <property type="entry name" value="IQ"/>
    <property type="match status" value="6"/>
</dbReference>
<dbReference type="Gene3D" id="1.20.58.530">
    <property type="match status" value="1"/>
</dbReference>
<dbReference type="PRINTS" id="PR00193">
    <property type="entry name" value="MYOSINHEAVY"/>
</dbReference>
<evidence type="ECO:0000256" key="7">
    <source>
        <dbReference type="ARBA" id="ARBA00023175"/>
    </source>
</evidence>
<evidence type="ECO:0000259" key="15">
    <source>
        <dbReference type="PROSITE" id="PS51456"/>
    </source>
</evidence>
<keyword evidence="17" id="KW-1185">Reference proteome</keyword>
<evidence type="ECO:0000313" key="17">
    <source>
        <dbReference type="Proteomes" id="UP000769157"/>
    </source>
</evidence>
<dbReference type="GO" id="GO:0005737">
    <property type="term" value="C:cytoplasm"/>
    <property type="evidence" value="ECO:0007669"/>
    <property type="project" value="TreeGrafter"/>
</dbReference>
<keyword evidence="4 11" id="KW-0067">ATP-binding</keyword>
<dbReference type="PROSITE" id="PS51456">
    <property type="entry name" value="MYOSIN_MOTOR"/>
    <property type="match status" value="1"/>
</dbReference>
<dbReference type="Gene3D" id="3.40.850.10">
    <property type="entry name" value="Kinesin motor domain"/>
    <property type="match status" value="1"/>
</dbReference>
<dbReference type="InterPro" id="IPR046943">
    <property type="entry name" value="Fungal_Myo2/2A_CBD"/>
</dbReference>
<dbReference type="CDD" id="cd02954">
    <property type="entry name" value="DIM1"/>
    <property type="match status" value="1"/>
</dbReference>
<dbReference type="GO" id="GO:0005524">
    <property type="term" value="F:ATP binding"/>
    <property type="evidence" value="ECO:0007669"/>
    <property type="project" value="UniProtKB-UniRule"/>
</dbReference>
<dbReference type="InterPro" id="IPR004123">
    <property type="entry name" value="Dim1"/>
</dbReference>
<evidence type="ECO:0000256" key="12">
    <source>
        <dbReference type="SAM" id="Coils"/>
    </source>
</evidence>
<dbReference type="CDD" id="cd23767">
    <property type="entry name" value="IQCD"/>
    <property type="match status" value="1"/>
</dbReference>
<gene>
    <name evidence="16" type="ORF">OGAPHI_007424</name>
</gene>
<dbReference type="CDD" id="cd15480">
    <property type="entry name" value="fMyo2p_CBD"/>
    <property type="match status" value="1"/>
</dbReference>
<feature type="region of interest" description="Disordered" evidence="13">
    <location>
        <begin position="1189"/>
        <end position="1219"/>
    </location>
</feature>
<dbReference type="GO" id="GO:0046540">
    <property type="term" value="C:U4/U6 x U5 tri-snRNP complex"/>
    <property type="evidence" value="ECO:0007669"/>
    <property type="project" value="InterPro"/>
</dbReference>
<dbReference type="Pfam" id="PF00612">
    <property type="entry name" value="IQ"/>
    <property type="match status" value="3"/>
</dbReference>
<dbReference type="InterPro" id="IPR027417">
    <property type="entry name" value="P-loop_NTPase"/>
</dbReference>
<keyword evidence="6 11" id="KW-0518">Myosin</keyword>
<dbReference type="Gene3D" id="1.20.5.190">
    <property type="match status" value="3"/>
</dbReference>
<dbReference type="RefSeq" id="XP_046057930.1">
    <property type="nucleotide sequence ID" value="XM_046208819.1"/>
</dbReference>
<keyword evidence="8 11" id="KW-0009">Actin-binding</keyword>
<accession>A0A9P8NVI9</accession>
<keyword evidence="7 11" id="KW-0505">Motor protein</keyword>
<comment type="similarity">
    <text evidence="1">Belongs to the DIM1 family.</text>
</comment>
<evidence type="ECO:0000256" key="13">
    <source>
        <dbReference type="SAM" id="MobiDB-lite"/>
    </source>
</evidence>
<evidence type="ECO:0000256" key="9">
    <source>
        <dbReference type="ARBA" id="ARBA00055473"/>
    </source>
</evidence>
<evidence type="ECO:0000256" key="10">
    <source>
        <dbReference type="ARBA" id="ARBA00067627"/>
    </source>
</evidence>
<evidence type="ECO:0000256" key="8">
    <source>
        <dbReference type="ARBA" id="ARBA00023203"/>
    </source>
</evidence>
<dbReference type="Gene3D" id="3.40.30.10">
    <property type="entry name" value="Glutaredoxin"/>
    <property type="match status" value="1"/>
</dbReference>
<comment type="similarity">
    <text evidence="2 11">Belongs to the TRAFAC class myosin-kinesin ATPase superfamily. Myosin family.</text>
</comment>
<dbReference type="SUPFAM" id="SSF52540">
    <property type="entry name" value="P-loop containing nucleoside triphosphate hydrolases"/>
    <property type="match status" value="2"/>
</dbReference>
<evidence type="ECO:0000256" key="6">
    <source>
        <dbReference type="ARBA" id="ARBA00023123"/>
    </source>
</evidence>
<dbReference type="CDD" id="cd01380">
    <property type="entry name" value="MYSc_Myo5"/>
    <property type="match status" value="1"/>
</dbReference>
<evidence type="ECO:0000256" key="1">
    <source>
        <dbReference type="ARBA" id="ARBA00008241"/>
    </source>
</evidence>
<feature type="domain" description="Dilute" evidence="14">
    <location>
        <begin position="1306"/>
        <end position="1583"/>
    </location>
</feature>
<feature type="coiled-coil region" evidence="12">
    <location>
        <begin position="1062"/>
        <end position="1184"/>
    </location>
</feature>
<dbReference type="GeneID" id="70239388"/>
<dbReference type="SMART" id="SM01410">
    <property type="entry name" value="DIM1"/>
    <property type="match status" value="1"/>
</dbReference>
<dbReference type="InterPro" id="IPR036103">
    <property type="entry name" value="MYSc_Myo5"/>
</dbReference>
<dbReference type="Gene3D" id="6.20.240.20">
    <property type="match status" value="1"/>
</dbReference>
<dbReference type="InterPro" id="IPR001609">
    <property type="entry name" value="Myosin_head_motor_dom-like"/>
</dbReference>
<evidence type="ECO:0000256" key="5">
    <source>
        <dbReference type="ARBA" id="ARBA00023054"/>
    </source>
</evidence>
<dbReference type="SUPFAM" id="SSF52833">
    <property type="entry name" value="Thioredoxin-like"/>
    <property type="match status" value="1"/>
</dbReference>
<proteinExistence type="inferred from homology"/>
<comment type="caution">
    <text evidence="16">The sequence shown here is derived from an EMBL/GenBank/DDBJ whole genome shotgun (WGS) entry which is preliminary data.</text>
</comment>
<dbReference type="OrthoDB" id="6108017at2759"/>
<dbReference type="GO" id="GO:0000146">
    <property type="term" value="F:microfilament motor activity"/>
    <property type="evidence" value="ECO:0007669"/>
    <property type="project" value="TreeGrafter"/>
</dbReference>
<dbReference type="Pfam" id="PF02966">
    <property type="entry name" value="DIM1"/>
    <property type="match status" value="1"/>
</dbReference>
<feature type="domain" description="Myosin motor" evidence="15">
    <location>
        <begin position="183"/>
        <end position="882"/>
    </location>
</feature>
<evidence type="ECO:0000256" key="4">
    <source>
        <dbReference type="ARBA" id="ARBA00022840"/>
    </source>
</evidence>
<evidence type="ECO:0000313" key="16">
    <source>
        <dbReference type="EMBL" id="KAH3660219.1"/>
    </source>
</evidence>
<dbReference type="PROSITE" id="PS51126">
    <property type="entry name" value="DILUTE"/>
    <property type="match status" value="1"/>
</dbReference>
<dbReference type="FunFam" id="3.40.30.10:FF:000004">
    <property type="entry name" value="Spliceosomal protein DIB1"/>
    <property type="match status" value="1"/>
</dbReference>